<proteinExistence type="inferred from homology"/>
<dbReference type="Proteomes" id="UP000230551">
    <property type="component" value="Unassembled WGS sequence"/>
</dbReference>
<organism evidence="15 16">
    <name type="scientific">Mycolicibacterium brumae</name>
    <dbReference type="NCBI Taxonomy" id="85968"/>
    <lineage>
        <taxon>Bacteria</taxon>
        <taxon>Bacillati</taxon>
        <taxon>Actinomycetota</taxon>
        <taxon>Actinomycetes</taxon>
        <taxon>Mycobacteriales</taxon>
        <taxon>Mycobacteriaceae</taxon>
        <taxon>Mycolicibacterium</taxon>
    </lineage>
</organism>
<sequence>MHWHPAGNRIKTFVLLVGFTALIGLVGAMFASATGNTIWIWVALAFALATNFYTYFNSDKLALKAMHAQPVTEVQAPAIYRIVRELATTAHQPMPRLYISDTANPNAFATGRNPRNAAVCCTTGILNMLDERELRAVLGHELSHVYNRDILISCVAGAMASVITALANLAFFAGMFSRGNGQGGGNPLALLLIQLLGPIAATVVRLAVSRSREYQADQSGAELTGDPLALASALRKISGGVQRAPLPPEPELADQAHLMIASPFRAGEKLGKLFATHPPMEDRIRRLENMAGERGYRPPGGY</sequence>
<keyword evidence="9 13" id="KW-1133">Transmembrane helix</keyword>
<evidence type="ECO:0000256" key="5">
    <source>
        <dbReference type="ARBA" id="ARBA00022692"/>
    </source>
</evidence>
<dbReference type="OrthoDB" id="15218at2"/>
<evidence type="ECO:0000256" key="7">
    <source>
        <dbReference type="ARBA" id="ARBA00022801"/>
    </source>
</evidence>
<protein>
    <recommendedName>
        <fullName evidence="12 13">Protease HtpX homolog</fullName>
        <ecNumber evidence="13">3.4.24.-</ecNumber>
    </recommendedName>
</protein>
<evidence type="ECO:0000256" key="12">
    <source>
        <dbReference type="ARBA" id="ARBA00069388"/>
    </source>
</evidence>
<dbReference type="InterPro" id="IPR050083">
    <property type="entry name" value="HtpX_protease"/>
</dbReference>
<dbReference type="HAMAP" id="MF_00188">
    <property type="entry name" value="Pept_M48_protease_HtpX"/>
    <property type="match status" value="1"/>
</dbReference>
<feature type="binding site" evidence="13">
    <location>
        <position position="213"/>
    </location>
    <ligand>
        <name>Zn(2+)</name>
        <dbReference type="ChEBI" id="CHEBI:29105"/>
        <note>catalytic</note>
    </ligand>
</feature>
<feature type="binding site" evidence="13">
    <location>
        <position position="140"/>
    </location>
    <ligand>
        <name>Zn(2+)</name>
        <dbReference type="ChEBI" id="CHEBI:29105"/>
        <note>catalytic</note>
    </ligand>
</feature>
<reference evidence="15 16" key="1">
    <citation type="journal article" date="2017" name="Infect. Genet. Evol.">
        <title>The new phylogeny of the genus Mycobacterium: The old and the news.</title>
        <authorList>
            <person name="Tortoli E."/>
            <person name="Fedrizzi T."/>
            <person name="Meehan C.J."/>
            <person name="Trovato A."/>
            <person name="Grottola A."/>
            <person name="Giacobazzi E."/>
            <person name="Serpini G.F."/>
            <person name="Tagliazucchi S."/>
            <person name="Fabio A."/>
            <person name="Bettua C."/>
            <person name="Bertorelli R."/>
            <person name="Frascaro F."/>
            <person name="De Sanctis V."/>
            <person name="Pecorari M."/>
            <person name="Jousson O."/>
            <person name="Segata N."/>
            <person name="Cirillo D.M."/>
        </authorList>
    </citation>
    <scope>NUCLEOTIDE SEQUENCE [LARGE SCALE GENOMIC DNA]</scope>
    <source>
        <strain evidence="15 16">CIP1034565</strain>
    </source>
</reference>
<comment type="similarity">
    <text evidence="2 13">Belongs to the peptidase M48B family.</text>
</comment>
<feature type="transmembrane region" description="Helical" evidence="13">
    <location>
        <begin position="150"/>
        <end position="176"/>
    </location>
</feature>
<keyword evidence="4 13" id="KW-0645">Protease</keyword>
<dbReference type="PANTHER" id="PTHR43221:SF1">
    <property type="entry name" value="PROTEASE HTPX"/>
    <property type="match status" value="1"/>
</dbReference>
<keyword evidence="7 13" id="KW-0378">Hydrolase</keyword>
<dbReference type="AlphaFoldDB" id="A0A2G5PHC3"/>
<dbReference type="Gene3D" id="3.30.2010.10">
    <property type="entry name" value="Metalloproteases ('zincins'), catalytic domain"/>
    <property type="match status" value="1"/>
</dbReference>
<dbReference type="RefSeq" id="WP_090588477.1">
    <property type="nucleotide sequence ID" value="NZ_CP104302.1"/>
</dbReference>
<keyword evidence="3 13" id="KW-1003">Cell membrane</keyword>
<comment type="caution">
    <text evidence="15">The sequence shown here is derived from an EMBL/GenBank/DDBJ whole genome shotgun (WGS) entry which is preliminary data.</text>
</comment>
<evidence type="ECO:0000259" key="14">
    <source>
        <dbReference type="Pfam" id="PF01435"/>
    </source>
</evidence>
<evidence type="ECO:0000256" key="13">
    <source>
        <dbReference type="HAMAP-Rule" id="MF_00188"/>
    </source>
</evidence>
<evidence type="ECO:0000256" key="4">
    <source>
        <dbReference type="ARBA" id="ARBA00022670"/>
    </source>
</evidence>
<evidence type="ECO:0000256" key="10">
    <source>
        <dbReference type="ARBA" id="ARBA00023049"/>
    </source>
</evidence>
<evidence type="ECO:0000256" key="2">
    <source>
        <dbReference type="ARBA" id="ARBA00009779"/>
    </source>
</evidence>
<dbReference type="GO" id="GO:0008270">
    <property type="term" value="F:zinc ion binding"/>
    <property type="evidence" value="ECO:0007669"/>
    <property type="project" value="UniProtKB-UniRule"/>
</dbReference>
<dbReference type="FunFam" id="3.30.2010.10:FF:000008">
    <property type="entry name" value="Protease HtpX homolog"/>
    <property type="match status" value="1"/>
</dbReference>
<name>A0A2G5PHC3_9MYCO</name>
<dbReference type="InterPro" id="IPR001915">
    <property type="entry name" value="Peptidase_M48"/>
</dbReference>
<evidence type="ECO:0000256" key="8">
    <source>
        <dbReference type="ARBA" id="ARBA00022833"/>
    </source>
</evidence>
<keyword evidence="11 13" id="KW-0472">Membrane</keyword>
<dbReference type="GO" id="GO:0004222">
    <property type="term" value="F:metalloendopeptidase activity"/>
    <property type="evidence" value="ECO:0007669"/>
    <property type="project" value="UniProtKB-UniRule"/>
</dbReference>
<feature type="transmembrane region" description="Helical" evidence="13">
    <location>
        <begin position="188"/>
        <end position="208"/>
    </location>
</feature>
<dbReference type="EC" id="3.4.24.-" evidence="13"/>
<dbReference type="GO" id="GO:0005886">
    <property type="term" value="C:plasma membrane"/>
    <property type="evidence" value="ECO:0007669"/>
    <property type="project" value="UniProtKB-SubCell"/>
</dbReference>
<dbReference type="EMBL" id="PDCN02000001">
    <property type="protein sequence ID" value="PIB77560.1"/>
    <property type="molecule type" value="Genomic_DNA"/>
</dbReference>
<evidence type="ECO:0000313" key="15">
    <source>
        <dbReference type="EMBL" id="PIB77560.1"/>
    </source>
</evidence>
<dbReference type="NCBIfam" id="NF002839">
    <property type="entry name" value="PRK03072.1"/>
    <property type="match status" value="1"/>
</dbReference>
<gene>
    <name evidence="13" type="primary">htpX</name>
    <name evidence="15" type="ORF">CQY22_000990</name>
</gene>
<dbReference type="Pfam" id="PF01435">
    <property type="entry name" value="Peptidase_M48"/>
    <property type="match status" value="1"/>
</dbReference>
<accession>A0A2G5PHC3</accession>
<dbReference type="GO" id="GO:0006508">
    <property type="term" value="P:proteolysis"/>
    <property type="evidence" value="ECO:0007669"/>
    <property type="project" value="UniProtKB-KW"/>
</dbReference>
<feature type="transmembrane region" description="Helical" evidence="13">
    <location>
        <begin position="12"/>
        <end position="32"/>
    </location>
</feature>
<keyword evidence="10 13" id="KW-0482">Metalloprotease</keyword>
<evidence type="ECO:0000256" key="9">
    <source>
        <dbReference type="ARBA" id="ARBA00022989"/>
    </source>
</evidence>
<evidence type="ECO:0000313" key="16">
    <source>
        <dbReference type="Proteomes" id="UP000230551"/>
    </source>
</evidence>
<feature type="domain" description="Peptidase M48" evidence="14">
    <location>
        <begin position="75"/>
        <end position="290"/>
    </location>
</feature>
<feature type="binding site" evidence="13">
    <location>
        <position position="144"/>
    </location>
    <ligand>
        <name>Zn(2+)</name>
        <dbReference type="ChEBI" id="CHEBI:29105"/>
        <note>catalytic</note>
    </ligand>
</feature>
<keyword evidence="5 13" id="KW-0812">Transmembrane</keyword>
<feature type="active site" evidence="13">
    <location>
        <position position="141"/>
    </location>
</feature>
<dbReference type="STRING" id="85968.GCA_900073015_01650"/>
<dbReference type="CDD" id="cd07336">
    <property type="entry name" value="M48B_HtpX_like"/>
    <property type="match status" value="1"/>
</dbReference>
<evidence type="ECO:0000256" key="3">
    <source>
        <dbReference type="ARBA" id="ARBA00022475"/>
    </source>
</evidence>
<feature type="transmembrane region" description="Helical" evidence="13">
    <location>
        <begin position="38"/>
        <end position="56"/>
    </location>
</feature>
<keyword evidence="6 13" id="KW-0479">Metal-binding</keyword>
<evidence type="ECO:0000256" key="1">
    <source>
        <dbReference type="ARBA" id="ARBA00004651"/>
    </source>
</evidence>
<evidence type="ECO:0000256" key="11">
    <source>
        <dbReference type="ARBA" id="ARBA00023136"/>
    </source>
</evidence>
<keyword evidence="16" id="KW-1185">Reference proteome</keyword>
<comment type="cofactor">
    <cofactor evidence="13">
        <name>Zn(2+)</name>
        <dbReference type="ChEBI" id="CHEBI:29105"/>
    </cofactor>
    <text evidence="13">Binds 1 zinc ion per subunit.</text>
</comment>
<evidence type="ECO:0000256" key="6">
    <source>
        <dbReference type="ARBA" id="ARBA00022723"/>
    </source>
</evidence>
<comment type="subcellular location">
    <subcellularLocation>
        <location evidence="1 13">Cell membrane</location>
        <topology evidence="1 13">Multi-pass membrane protein</topology>
    </subcellularLocation>
</comment>
<dbReference type="InterPro" id="IPR022919">
    <property type="entry name" value="Pept_M48_protease_HtpX"/>
</dbReference>
<keyword evidence="8 13" id="KW-0862">Zinc</keyword>
<dbReference type="PANTHER" id="PTHR43221">
    <property type="entry name" value="PROTEASE HTPX"/>
    <property type="match status" value="1"/>
</dbReference>